<comment type="caution">
    <text evidence="11">The sequence shown here is derived from an EMBL/GenBank/DDBJ whole genome shotgun (WGS) entry which is preliminary data.</text>
</comment>
<feature type="active site" description="Proton donor/acceptor" evidence="5">
    <location>
        <position position="416"/>
    </location>
</feature>
<feature type="domain" description="PRMT5 oligomerisation" evidence="10">
    <location>
        <begin position="448"/>
        <end position="622"/>
    </location>
</feature>
<evidence type="ECO:0000259" key="9">
    <source>
        <dbReference type="Pfam" id="PF17285"/>
    </source>
</evidence>
<feature type="binding site" evidence="6">
    <location>
        <begin position="313"/>
        <end position="314"/>
    </location>
    <ligand>
        <name>S-adenosyl-L-methionine</name>
        <dbReference type="ChEBI" id="CHEBI:59789"/>
    </ligand>
</feature>
<sequence>MQSGQKNTICLYSQESVNDLRATIQQTKENGYDMMVCSLVVSKVNNMISLTNEERNFSRSDIILESQEWSNNIIAKINDEFDCDSENDAIRLHSEKMLSREIDFADHVITYGFSLLKLTGAQTTNLARIVSSKQLKGQLLLEVPMVDPKSLVATWCTTGPNDSAEYEDPWNWWNTFRSTADFSSKLSIALELSSDIPSKIEITRWQGEPVGCLIVPSQLFVRNNNNYPVLSRAHQNLILSFKEIMSNIAVMVKCNMEDGSLRYYSDYLKNLLSRNPNTDPMYGFDDILETPLQPLYDNLDGYTYEVFEADPIKYLYYQKAIEKALIDLVKEDEIETKTTVVMVVGAGRGPLLRSSLNAAAKSGRKIKLYAIEKNPHAINSLQSLIDELWSDKDIELIAKDMRDFHPPEKADILVSELLGSFGDNELSPECLDGAQKLLKPTGISIPSKYTSYINPVMSSRVYNLIRRCSERSTPRERITTPQNHAEHMYVIYLKNAYHIASPEALFTFEHPNWSDRIDNSRFKTVSFETEIDCVLTGFAGYFDTVLYKDIVLSIHPLSHSKGLASWFPAFFPLMEPVQLRKGEKVTTSFWRCVAPNKVWYEWCLSKPIPSHIHNLKGIHYAIYL</sequence>
<feature type="domain" description="PRMT5 arginine-N-methyltransferase" evidence="8">
    <location>
        <begin position="281"/>
        <end position="445"/>
    </location>
</feature>
<evidence type="ECO:0000256" key="6">
    <source>
        <dbReference type="PIRSR" id="PIRSR015894-2"/>
    </source>
</evidence>
<comment type="similarity">
    <text evidence="4">Belongs to the class I-like SAM-binding methyltransferase superfamily.</text>
</comment>
<dbReference type="Pfam" id="PF17286">
    <property type="entry name" value="PRMT5_C"/>
    <property type="match status" value="1"/>
</dbReference>
<evidence type="ECO:0000256" key="3">
    <source>
        <dbReference type="ARBA" id="ARBA00022691"/>
    </source>
</evidence>
<proteinExistence type="inferred from homology"/>
<dbReference type="Gene3D" id="2.70.160.11">
    <property type="entry name" value="Hnrnp arginine n-methyltransferase1"/>
    <property type="match status" value="1"/>
</dbReference>
<evidence type="ECO:0000259" key="10">
    <source>
        <dbReference type="Pfam" id="PF17286"/>
    </source>
</evidence>
<dbReference type="InterPro" id="IPR029063">
    <property type="entry name" value="SAM-dependent_MTases_sf"/>
</dbReference>
<dbReference type="GO" id="GO:0006355">
    <property type="term" value="P:regulation of DNA-templated transcription"/>
    <property type="evidence" value="ECO:0007669"/>
    <property type="project" value="TreeGrafter"/>
</dbReference>
<dbReference type="Pfam" id="PF17285">
    <property type="entry name" value="PRMT5_TIM"/>
    <property type="match status" value="1"/>
</dbReference>
<dbReference type="Gene3D" id="3.40.50.150">
    <property type="entry name" value="Vaccinia Virus protein VP39"/>
    <property type="match status" value="1"/>
</dbReference>
<feature type="binding site" evidence="6">
    <location>
        <position position="304"/>
    </location>
    <ligand>
        <name>S-adenosyl-L-methionine</name>
        <dbReference type="ChEBI" id="CHEBI:59789"/>
    </ligand>
</feature>
<dbReference type="Gene3D" id="3.20.20.150">
    <property type="entry name" value="Divalent-metal-dependent TIM barrel enzymes"/>
    <property type="match status" value="1"/>
</dbReference>
<dbReference type="InterPro" id="IPR025799">
    <property type="entry name" value="Arg_MeTrfase"/>
</dbReference>
<dbReference type="Pfam" id="PF05185">
    <property type="entry name" value="PRMT5"/>
    <property type="match status" value="1"/>
</dbReference>
<keyword evidence="12" id="KW-1185">Reference proteome</keyword>
<dbReference type="InterPro" id="IPR007857">
    <property type="entry name" value="Arg_MeTrfase_PRMT5"/>
</dbReference>
<feature type="domain" description="PRMT5 TIM barrel" evidence="9">
    <location>
        <begin position="31"/>
        <end position="273"/>
    </location>
</feature>
<name>A0A9Q0RYS3_9DIPT</name>
<dbReference type="GO" id="GO:0005829">
    <property type="term" value="C:cytosol"/>
    <property type="evidence" value="ECO:0007669"/>
    <property type="project" value="TreeGrafter"/>
</dbReference>
<keyword evidence="1 4" id="KW-0489">Methyltransferase</keyword>
<dbReference type="PANTHER" id="PTHR10738:SF0">
    <property type="entry name" value="PROTEIN ARGININE N-METHYLTRANSFERASE 5"/>
    <property type="match status" value="1"/>
</dbReference>
<dbReference type="InterPro" id="IPR035248">
    <property type="entry name" value="PRMT5_C"/>
</dbReference>
<dbReference type="GO" id="GO:0032259">
    <property type="term" value="P:methylation"/>
    <property type="evidence" value="ECO:0007669"/>
    <property type="project" value="UniProtKB-KW"/>
</dbReference>
<dbReference type="Proteomes" id="UP001151699">
    <property type="component" value="Chromosome X"/>
</dbReference>
<dbReference type="EMBL" id="WJQU01000003">
    <property type="protein sequence ID" value="KAJ6637456.1"/>
    <property type="molecule type" value="Genomic_DNA"/>
</dbReference>
<dbReference type="GO" id="GO:0005634">
    <property type="term" value="C:nucleus"/>
    <property type="evidence" value="ECO:0007669"/>
    <property type="project" value="TreeGrafter"/>
</dbReference>
<accession>A0A9Q0RYS3</accession>
<dbReference type="InterPro" id="IPR035075">
    <property type="entry name" value="PRMT5"/>
</dbReference>
<evidence type="ECO:0000256" key="2">
    <source>
        <dbReference type="ARBA" id="ARBA00022679"/>
    </source>
</evidence>
<feature type="binding site" evidence="6">
    <location>
        <position position="372"/>
    </location>
    <ligand>
        <name>S-adenosyl-L-methionine</name>
        <dbReference type="ChEBI" id="CHEBI:59789"/>
    </ligand>
</feature>
<dbReference type="AlphaFoldDB" id="A0A9Q0RYS3"/>
<dbReference type="PANTHER" id="PTHR10738">
    <property type="entry name" value="PROTEIN ARGININE N-METHYLTRANSFERASE 5"/>
    <property type="match status" value="1"/>
</dbReference>
<protein>
    <recommendedName>
        <fullName evidence="4">Protein arginine N-methyltransferase</fullName>
    </recommendedName>
</protein>
<dbReference type="SUPFAM" id="SSF53335">
    <property type="entry name" value="S-adenosyl-L-methionine-dependent methyltransferases"/>
    <property type="match status" value="1"/>
</dbReference>
<dbReference type="FunFam" id="2.70.160.11:FF:000003">
    <property type="entry name" value="Protein arginine N-methyltransferase 5"/>
    <property type="match status" value="1"/>
</dbReference>
<evidence type="ECO:0000256" key="4">
    <source>
        <dbReference type="PIRNR" id="PIRNR015894"/>
    </source>
</evidence>
<feature type="binding site" evidence="6">
    <location>
        <begin position="400"/>
        <end position="401"/>
    </location>
    <ligand>
        <name>S-adenosyl-L-methionine</name>
        <dbReference type="ChEBI" id="CHEBI:59789"/>
    </ligand>
</feature>
<dbReference type="InterPro" id="IPR035247">
    <property type="entry name" value="PRMT5_TIM"/>
</dbReference>
<dbReference type="PROSITE" id="PS51678">
    <property type="entry name" value="SAM_MT_PRMT"/>
    <property type="match status" value="1"/>
</dbReference>
<evidence type="ECO:0000259" key="8">
    <source>
        <dbReference type="Pfam" id="PF05185"/>
    </source>
</evidence>
<feature type="active site" description="Proton donor/acceptor" evidence="5">
    <location>
        <position position="425"/>
    </location>
</feature>
<reference evidence="11" key="1">
    <citation type="submission" date="2022-07" db="EMBL/GenBank/DDBJ databases">
        <authorList>
            <person name="Trinca V."/>
            <person name="Uliana J.V.C."/>
            <person name="Torres T.T."/>
            <person name="Ward R.J."/>
            <person name="Monesi N."/>
        </authorList>
    </citation>
    <scope>NUCLEOTIDE SEQUENCE</scope>
    <source>
        <strain evidence="11">HSMRA1968</strain>
        <tissue evidence="11">Whole embryos</tissue>
    </source>
</reference>
<gene>
    <name evidence="11" type="primary">csul_0</name>
    <name evidence="11" type="ORF">Bhyg_10186</name>
</gene>
<keyword evidence="3 4" id="KW-0949">S-adenosyl-L-methionine</keyword>
<evidence type="ECO:0000256" key="1">
    <source>
        <dbReference type="ARBA" id="ARBA00022603"/>
    </source>
</evidence>
<dbReference type="PIRSF" id="PIRSF015894">
    <property type="entry name" value="Skb1_MeTrfase"/>
    <property type="match status" value="1"/>
</dbReference>
<keyword evidence="2 4" id="KW-0808">Transferase</keyword>
<evidence type="ECO:0000313" key="12">
    <source>
        <dbReference type="Proteomes" id="UP001151699"/>
    </source>
</evidence>
<evidence type="ECO:0000313" key="11">
    <source>
        <dbReference type="EMBL" id="KAJ6637456.1"/>
    </source>
</evidence>
<dbReference type="OrthoDB" id="1368803at2759"/>
<evidence type="ECO:0000256" key="5">
    <source>
        <dbReference type="PIRSR" id="PIRSR015894-1"/>
    </source>
</evidence>
<feature type="site" description="Critical for specifying symmetric addition of methyl groups" evidence="7">
    <location>
        <position position="307"/>
    </location>
</feature>
<evidence type="ECO:0000256" key="7">
    <source>
        <dbReference type="PIRSR" id="PIRSR015894-3"/>
    </source>
</evidence>
<organism evidence="11 12">
    <name type="scientific">Pseudolycoriella hygida</name>
    <dbReference type="NCBI Taxonomy" id="35572"/>
    <lineage>
        <taxon>Eukaryota</taxon>
        <taxon>Metazoa</taxon>
        <taxon>Ecdysozoa</taxon>
        <taxon>Arthropoda</taxon>
        <taxon>Hexapoda</taxon>
        <taxon>Insecta</taxon>
        <taxon>Pterygota</taxon>
        <taxon>Neoptera</taxon>
        <taxon>Endopterygota</taxon>
        <taxon>Diptera</taxon>
        <taxon>Nematocera</taxon>
        <taxon>Sciaroidea</taxon>
        <taxon>Sciaridae</taxon>
        <taxon>Pseudolycoriella</taxon>
    </lineage>
</organism>
<dbReference type="GO" id="GO:0016274">
    <property type="term" value="F:protein-arginine N-methyltransferase activity"/>
    <property type="evidence" value="ECO:0007669"/>
    <property type="project" value="InterPro"/>
</dbReference>